<accession>A0A371C069</accession>
<organism evidence="2 3">
    <name type="scientific">Yarrowia lipolytica</name>
    <name type="common">Candida lipolytica</name>
    <dbReference type="NCBI Taxonomy" id="4952"/>
    <lineage>
        <taxon>Eukaryota</taxon>
        <taxon>Fungi</taxon>
        <taxon>Dikarya</taxon>
        <taxon>Ascomycota</taxon>
        <taxon>Saccharomycotina</taxon>
        <taxon>Dipodascomycetes</taxon>
        <taxon>Dipodascales</taxon>
        <taxon>Dipodascales incertae sedis</taxon>
        <taxon>Yarrowia</taxon>
    </lineage>
</organism>
<dbReference type="EMBL" id="KZ857343">
    <property type="protein sequence ID" value="RDW23729.1"/>
    <property type="molecule type" value="Genomic_DNA"/>
</dbReference>
<keyword evidence="1" id="KW-0812">Transmembrane</keyword>
<keyword evidence="1" id="KW-0472">Membrane</keyword>
<evidence type="ECO:0000313" key="3">
    <source>
        <dbReference type="Proteomes" id="UP000256601"/>
    </source>
</evidence>
<dbReference type="Proteomes" id="UP000256601">
    <property type="component" value="Unassembled WGS sequence"/>
</dbReference>
<gene>
    <name evidence="2" type="ORF">B0I71DRAFT_9972</name>
</gene>
<sequence length="90" mass="9651">MGANLEAVSVWFVACGSPCGVCVFVSVFAGYIRVVMSSPTGSFLLHSVGRLFPLQSSLTGPRHSCFLSLAGEYQTLFRVHLKLILNPSST</sequence>
<dbReference type="AlphaFoldDB" id="A0A371C069"/>
<protein>
    <submittedName>
        <fullName evidence="2">Uncharacterized protein</fullName>
    </submittedName>
</protein>
<evidence type="ECO:0000313" key="2">
    <source>
        <dbReference type="EMBL" id="RDW23729.1"/>
    </source>
</evidence>
<proteinExistence type="predicted"/>
<evidence type="ECO:0000256" key="1">
    <source>
        <dbReference type="SAM" id="Phobius"/>
    </source>
</evidence>
<reference evidence="2 3" key="1">
    <citation type="submission" date="2018-07" db="EMBL/GenBank/DDBJ databases">
        <title>Draft Genome Assemblies for Five Robust Yarrowia lipolytica Strains Exhibiting High Lipid Production and Pentose Sugar Utilization and Sugar Alcohol Secretion from Undetoxified Lignocellulosic Biomass Hydrolysates.</title>
        <authorList>
            <consortium name="DOE Joint Genome Institute"/>
            <person name="Walker C."/>
            <person name="Ryu S."/>
            <person name="Na H."/>
            <person name="Zane M."/>
            <person name="LaButti K."/>
            <person name="Lipzen A."/>
            <person name="Haridas S."/>
            <person name="Barry K."/>
            <person name="Grigoriev I.V."/>
            <person name="Quarterman J."/>
            <person name="Slininger P."/>
            <person name="Dien B."/>
            <person name="Trinh C.T."/>
        </authorList>
    </citation>
    <scope>NUCLEOTIDE SEQUENCE [LARGE SCALE GENOMIC DNA]</scope>
    <source>
        <strain evidence="2 3">YB392</strain>
    </source>
</reference>
<feature type="transmembrane region" description="Helical" evidence="1">
    <location>
        <begin position="6"/>
        <end position="32"/>
    </location>
</feature>
<name>A0A371C069_YARLL</name>
<keyword evidence="1" id="KW-1133">Transmembrane helix</keyword>